<dbReference type="AlphaFoldDB" id="A0A8J5X5Z5"/>
<keyword evidence="4" id="KW-1185">Reference proteome</keyword>
<protein>
    <submittedName>
        <fullName evidence="3">Uncharacterized protein</fullName>
    </submittedName>
</protein>
<proteinExistence type="predicted"/>
<accession>A0A8J5X5Z5</accession>
<keyword evidence="2" id="KW-0812">Transmembrane</keyword>
<dbReference type="InterPro" id="IPR010297">
    <property type="entry name" value="DUF900_hydrolase"/>
</dbReference>
<feature type="compositionally biased region" description="Basic and acidic residues" evidence="1">
    <location>
        <begin position="420"/>
        <end position="436"/>
    </location>
</feature>
<sequence>MADADFEWSSAPVSPALAPCAEASAAEGRYAIAMTSASMSRTFRFMQLRKLERQLGGVVEKPRASGGRQLCWLFAVIVWWAGIFQLDLSGDRSNEALRFSVSLSVGAGVLLACVLTLVLLFFLLKVAAVIHWALYWVYVVLVVELYVVISREPAVLGDANLLAAGLQRDLYAWGIFLLGALEALTILGWLAVHRLAPRLLARCSDALLVRLWAIEAAGEAADLGAGAAFAYSLPWWPLAALRRCSIRRRRHFFFYAGGARDGRPHGYGEWRDDAPDGECLRGFWNMGRPVAPFISRQFKTGFAFSALHVGYVTARSEGVDEVACLPRRHAHAGLRFGVASVECSVSGEFFSAYPKHELLWESTLDSLSASMLAPAEHNARQAAYALALVRHADEAMPVEAVTVALLPHGGGLTVAGFEPDNSHAPDDERHDGGDDASEARMRCEVFVVDVSALASRSEQAGPSLARAPVPTAQRALAAGAAERGAPAGGLRRAATEPAEQRRARLLGGEPTGAHTVATASCTFDLPHAVSPARLSASLSRSASMLAATLGVRRADTFESELMPPLLAQPQHSPLRRVPSLASRACAGTAGTAGATCSDAERVSQSLRVAGWRPLGHGPDSACVGEVLVYVHGFNMTVGEGLERLGQFLALGQLPPHIKPLVFSWPTAKVATYAKATRAARAVETGRDLRALLAALADGGVRTVHVLAHSMGAQAFLCHLDEIAPELRMAGLRARVPPTKLSAATPVPPTPGDPSAGADAALREPSRPRGAAPRPLLRLASVTMINPEISERDFLERHLPRLRALCPLISVYGDEDDRALFWSELLNRVPMLGKLSGAPYRAEPCVQRGNGSTLPRAARNRSACAAAALAMEGVEGRWADIDVIDMTWLSSNVHALRHNSFNLNRSLVDDLREVIVEGKRAAQRRSRLVRRAGNVFTFLQPPSHVVND</sequence>
<evidence type="ECO:0000313" key="4">
    <source>
        <dbReference type="Proteomes" id="UP000751190"/>
    </source>
</evidence>
<organism evidence="3 4">
    <name type="scientific">Diacronema lutheri</name>
    <name type="common">Unicellular marine alga</name>
    <name type="synonym">Monochrysis lutheri</name>
    <dbReference type="NCBI Taxonomy" id="2081491"/>
    <lineage>
        <taxon>Eukaryota</taxon>
        <taxon>Haptista</taxon>
        <taxon>Haptophyta</taxon>
        <taxon>Pavlovophyceae</taxon>
        <taxon>Pavlovales</taxon>
        <taxon>Pavlovaceae</taxon>
        <taxon>Diacronema</taxon>
    </lineage>
</organism>
<feature type="region of interest" description="Disordered" evidence="1">
    <location>
        <begin position="475"/>
        <end position="499"/>
    </location>
</feature>
<keyword evidence="2" id="KW-0472">Membrane</keyword>
<dbReference type="EMBL" id="JAGTXO010000073">
    <property type="protein sequence ID" value="KAG8457339.1"/>
    <property type="molecule type" value="Genomic_DNA"/>
</dbReference>
<evidence type="ECO:0000256" key="2">
    <source>
        <dbReference type="SAM" id="Phobius"/>
    </source>
</evidence>
<feature type="region of interest" description="Disordered" evidence="1">
    <location>
        <begin position="739"/>
        <end position="772"/>
    </location>
</feature>
<reference evidence="3" key="1">
    <citation type="submission" date="2021-05" db="EMBL/GenBank/DDBJ databases">
        <title>The genome of the haptophyte Pavlova lutheri (Diacronema luteri, Pavlovales) - a model for lipid biosynthesis in eukaryotic algae.</title>
        <authorList>
            <person name="Hulatt C.J."/>
            <person name="Posewitz M.C."/>
        </authorList>
    </citation>
    <scope>NUCLEOTIDE SEQUENCE</scope>
    <source>
        <strain evidence="3">NIVA-4/92</strain>
    </source>
</reference>
<dbReference type="Proteomes" id="UP000751190">
    <property type="component" value="Unassembled WGS sequence"/>
</dbReference>
<keyword evidence="2" id="KW-1133">Transmembrane helix</keyword>
<dbReference type="PANTHER" id="PTHR36513:SF1">
    <property type="entry name" value="TRANSMEMBRANE PROTEIN"/>
    <property type="match status" value="1"/>
</dbReference>
<comment type="caution">
    <text evidence="3">The sequence shown here is derived from an EMBL/GenBank/DDBJ whole genome shotgun (WGS) entry which is preliminary data.</text>
</comment>
<feature type="transmembrane region" description="Helical" evidence="2">
    <location>
        <begin position="170"/>
        <end position="192"/>
    </location>
</feature>
<dbReference type="PANTHER" id="PTHR36513">
    <property type="entry name" value="ABC TRANSMEMBRANE TYPE-1 DOMAIN-CONTAINING PROTEIN"/>
    <property type="match status" value="1"/>
</dbReference>
<feature type="compositionally biased region" description="Low complexity" evidence="1">
    <location>
        <begin position="475"/>
        <end position="492"/>
    </location>
</feature>
<dbReference type="OrthoDB" id="10251508at2759"/>
<dbReference type="Pfam" id="PF05990">
    <property type="entry name" value="DUF900"/>
    <property type="match status" value="1"/>
</dbReference>
<feature type="transmembrane region" description="Helical" evidence="2">
    <location>
        <begin position="129"/>
        <end position="150"/>
    </location>
</feature>
<dbReference type="InterPro" id="IPR029058">
    <property type="entry name" value="AB_hydrolase_fold"/>
</dbReference>
<dbReference type="OMA" id="RWIIYWI"/>
<dbReference type="SUPFAM" id="SSF53474">
    <property type="entry name" value="alpha/beta-Hydrolases"/>
    <property type="match status" value="1"/>
</dbReference>
<name>A0A8J5X5Z5_DIALT</name>
<feature type="region of interest" description="Disordered" evidence="1">
    <location>
        <begin position="416"/>
        <end position="436"/>
    </location>
</feature>
<evidence type="ECO:0000256" key="1">
    <source>
        <dbReference type="SAM" id="MobiDB-lite"/>
    </source>
</evidence>
<feature type="transmembrane region" description="Helical" evidence="2">
    <location>
        <begin position="100"/>
        <end position="122"/>
    </location>
</feature>
<gene>
    <name evidence="3" type="ORF">KFE25_014068</name>
</gene>
<evidence type="ECO:0000313" key="3">
    <source>
        <dbReference type="EMBL" id="KAG8457339.1"/>
    </source>
</evidence>